<reference evidence="2" key="1">
    <citation type="journal article" date="2017" name="Ticks Tick Borne Dis.">
        <title>An insight into the sialome of Hyalomma excavatum.</title>
        <authorList>
            <person name="Ribeiro J.M."/>
            <person name="Slovak M."/>
            <person name="Francischetti I.M."/>
        </authorList>
    </citation>
    <scope>NUCLEOTIDE SEQUENCE</scope>
    <source>
        <strain evidence="2">Samish</strain>
        <tissue evidence="2">Salivary glands</tissue>
    </source>
</reference>
<evidence type="ECO:0000313" key="2">
    <source>
        <dbReference type="EMBL" id="JAP63541.1"/>
    </source>
</evidence>
<comment type="similarity">
    <text evidence="1">Belongs to the lin-52 family.</text>
</comment>
<evidence type="ECO:0000256" key="1">
    <source>
        <dbReference type="ARBA" id="ARBA00005456"/>
    </source>
</evidence>
<accession>A0A131XD86</accession>
<dbReference type="GO" id="GO:0070176">
    <property type="term" value="C:DRM complex"/>
    <property type="evidence" value="ECO:0007669"/>
    <property type="project" value="InterPro"/>
</dbReference>
<dbReference type="EMBL" id="GEFH01005040">
    <property type="protein sequence ID" value="JAP63541.1"/>
    <property type="molecule type" value="mRNA"/>
</dbReference>
<dbReference type="Pfam" id="PF10044">
    <property type="entry name" value="LIN52"/>
    <property type="match status" value="1"/>
</dbReference>
<dbReference type="PANTHER" id="PTHR31489:SF2">
    <property type="entry name" value="PROTEIN LIN-52 HOMOLOG"/>
    <property type="match status" value="1"/>
</dbReference>
<protein>
    <recommendedName>
        <fullName evidence="3">Retinal tissue protein</fullName>
    </recommendedName>
</protein>
<proteinExistence type="evidence at transcript level"/>
<name>A0A131XD86_9ACAR</name>
<organism evidence="2">
    <name type="scientific">Hyalomma excavatum</name>
    <dbReference type="NCBI Taxonomy" id="257692"/>
    <lineage>
        <taxon>Eukaryota</taxon>
        <taxon>Metazoa</taxon>
        <taxon>Ecdysozoa</taxon>
        <taxon>Arthropoda</taxon>
        <taxon>Chelicerata</taxon>
        <taxon>Arachnida</taxon>
        <taxon>Acari</taxon>
        <taxon>Parasitiformes</taxon>
        <taxon>Ixodida</taxon>
        <taxon>Ixodoidea</taxon>
        <taxon>Ixodidae</taxon>
        <taxon>Hyalomminae</taxon>
        <taxon>Hyalomma</taxon>
    </lineage>
</organism>
<dbReference type="PANTHER" id="PTHR31489">
    <property type="entry name" value="LIN52 FAMILY MEMBER"/>
    <property type="match status" value="1"/>
</dbReference>
<dbReference type="GO" id="GO:0006355">
    <property type="term" value="P:regulation of DNA-templated transcription"/>
    <property type="evidence" value="ECO:0007669"/>
    <property type="project" value="InterPro"/>
</dbReference>
<evidence type="ECO:0008006" key="3">
    <source>
        <dbReference type="Google" id="ProtNLM"/>
    </source>
</evidence>
<dbReference type="AlphaFoldDB" id="A0A131XD86"/>
<sequence length="115" mass="12764">MASCSNGDDTELALLSEEQLDGRLSPELWPEPIPGVMEFAALLSPVHTRSAKPKWALDEDGLVMLQELGSLTAAALLEKVKDLQNLAYKLGIEESREMTRGRFLDILRKDKGVRK</sequence>
<dbReference type="InterPro" id="IPR018737">
    <property type="entry name" value="DREAM_LIN52"/>
</dbReference>